<accession>A0A9E6RAJ3</accession>
<dbReference type="RefSeq" id="WP_261402761.1">
    <property type="nucleotide sequence ID" value="NZ_CP081869.1"/>
</dbReference>
<organism evidence="3 4">
    <name type="scientific">Chenggangzhangella methanolivorans</name>
    <dbReference type="NCBI Taxonomy" id="1437009"/>
    <lineage>
        <taxon>Bacteria</taxon>
        <taxon>Pseudomonadati</taxon>
        <taxon>Pseudomonadota</taxon>
        <taxon>Alphaproteobacteria</taxon>
        <taxon>Hyphomicrobiales</taxon>
        <taxon>Methylopilaceae</taxon>
        <taxon>Chenggangzhangella</taxon>
    </lineage>
</organism>
<dbReference type="EMBL" id="CP081869">
    <property type="protein sequence ID" value="QZN99667.1"/>
    <property type="molecule type" value="Genomic_DNA"/>
</dbReference>
<reference evidence="3" key="1">
    <citation type="submission" date="2021-08" db="EMBL/GenBank/DDBJ databases">
        <authorList>
            <person name="Zhang H."/>
            <person name="Xu M."/>
            <person name="Yu Z."/>
            <person name="Yang L."/>
            <person name="Cai Y."/>
        </authorList>
    </citation>
    <scope>NUCLEOTIDE SEQUENCE</scope>
    <source>
        <strain evidence="3">CHL1</strain>
    </source>
</reference>
<name>A0A9E6RAJ3_9HYPH</name>
<dbReference type="KEGG" id="cmet:K6K41_23740"/>
<gene>
    <name evidence="3" type="ORF">K6K41_23740</name>
</gene>
<evidence type="ECO:0000313" key="3">
    <source>
        <dbReference type="EMBL" id="QZN99667.1"/>
    </source>
</evidence>
<keyword evidence="1" id="KW-0472">Membrane</keyword>
<evidence type="ECO:0000313" key="4">
    <source>
        <dbReference type="Proteomes" id="UP000825701"/>
    </source>
</evidence>
<dbReference type="Pfam" id="PF07811">
    <property type="entry name" value="TadE"/>
    <property type="match status" value="1"/>
</dbReference>
<keyword evidence="1" id="KW-0812">Transmembrane</keyword>
<feature type="transmembrane region" description="Helical" evidence="1">
    <location>
        <begin position="21"/>
        <end position="49"/>
    </location>
</feature>
<keyword evidence="4" id="KW-1185">Reference proteome</keyword>
<keyword evidence="1" id="KW-1133">Transmembrane helix</keyword>
<dbReference type="Proteomes" id="UP000825701">
    <property type="component" value="Chromosome"/>
</dbReference>
<dbReference type="AlphaFoldDB" id="A0A9E6RAJ3"/>
<dbReference type="InterPro" id="IPR012495">
    <property type="entry name" value="TadE-like_dom"/>
</dbReference>
<protein>
    <submittedName>
        <fullName evidence="3">Pilus assembly protein</fullName>
    </submittedName>
</protein>
<sequence>MIGRLRPTVALRSFARSRDGSYAVEFAIISSLLVVLVIGLVQFAMIFLARNSLEASLQTASRSVLTGSFQTDNADAKDAATILANLRSSMCGSGAKASVLSLSCANMKVDVSVVSAFAGAQSGSALDASGGWAKNFGTSYACPGPRSIAVIRAALKYPLFVRALSFGLSSFSDGAALIQSSVVFRVEQYQSGASC</sequence>
<proteinExistence type="predicted"/>
<evidence type="ECO:0000259" key="2">
    <source>
        <dbReference type="Pfam" id="PF07811"/>
    </source>
</evidence>
<evidence type="ECO:0000256" key="1">
    <source>
        <dbReference type="SAM" id="Phobius"/>
    </source>
</evidence>
<feature type="domain" description="TadE-like" evidence="2">
    <location>
        <begin position="20"/>
        <end position="62"/>
    </location>
</feature>